<dbReference type="PANTHER" id="PTHR47706">
    <property type="entry name" value="NMRA-LIKE FAMILY PROTEIN"/>
    <property type="match status" value="1"/>
</dbReference>
<accession>A0A5N7AZY1</accession>
<dbReference type="InterPro" id="IPR045312">
    <property type="entry name" value="PCBER-like"/>
</dbReference>
<proteinExistence type="predicted"/>
<dbReference type="Gene3D" id="3.40.50.720">
    <property type="entry name" value="NAD(P)-binding Rossmann-like Domain"/>
    <property type="match status" value="1"/>
</dbReference>
<protein>
    <recommendedName>
        <fullName evidence="3">NmrA-like domain-containing protein</fullName>
    </recommendedName>
</protein>
<dbReference type="InterPro" id="IPR036291">
    <property type="entry name" value="NAD(P)-bd_dom_sf"/>
</dbReference>
<dbReference type="Proteomes" id="UP000326198">
    <property type="component" value="Unassembled WGS sequence"/>
</dbReference>
<evidence type="ECO:0000259" key="3">
    <source>
        <dbReference type="Pfam" id="PF05368"/>
    </source>
</evidence>
<dbReference type="Pfam" id="PF05368">
    <property type="entry name" value="NmrA"/>
    <property type="match status" value="1"/>
</dbReference>
<keyword evidence="5" id="KW-1185">Reference proteome</keyword>
<evidence type="ECO:0000313" key="4">
    <source>
        <dbReference type="EMBL" id="KAE8375281.1"/>
    </source>
</evidence>
<evidence type="ECO:0000256" key="2">
    <source>
        <dbReference type="ARBA" id="ARBA00023002"/>
    </source>
</evidence>
<reference evidence="4 5" key="1">
    <citation type="submission" date="2019-04" db="EMBL/GenBank/DDBJ databases">
        <title>Friends and foes A comparative genomics studyof 23 Aspergillus species from section Flavi.</title>
        <authorList>
            <consortium name="DOE Joint Genome Institute"/>
            <person name="Kjaerbolling I."/>
            <person name="Vesth T."/>
            <person name="Frisvad J.C."/>
            <person name="Nybo J.L."/>
            <person name="Theobald S."/>
            <person name="Kildgaard S."/>
            <person name="Isbrandt T."/>
            <person name="Kuo A."/>
            <person name="Sato A."/>
            <person name="Lyhne E.K."/>
            <person name="Kogle M.E."/>
            <person name="Wiebenga A."/>
            <person name="Kun R.S."/>
            <person name="Lubbers R.J."/>
            <person name="Makela M.R."/>
            <person name="Barry K."/>
            <person name="Chovatia M."/>
            <person name="Clum A."/>
            <person name="Daum C."/>
            <person name="Haridas S."/>
            <person name="He G."/>
            <person name="LaButti K."/>
            <person name="Lipzen A."/>
            <person name="Mondo S."/>
            <person name="Riley R."/>
            <person name="Salamov A."/>
            <person name="Simmons B.A."/>
            <person name="Magnuson J.K."/>
            <person name="Henrissat B."/>
            <person name="Mortensen U.H."/>
            <person name="Larsen T.O."/>
            <person name="Devries R.P."/>
            <person name="Grigoriev I.V."/>
            <person name="Machida M."/>
            <person name="Baker S.E."/>
            <person name="Andersen M.R."/>
        </authorList>
    </citation>
    <scope>NUCLEOTIDE SEQUENCE [LARGE SCALE GENOMIC DNA]</scope>
    <source>
        <strain evidence="4 5">IBT 29228</strain>
    </source>
</reference>
<dbReference type="OrthoDB" id="9974981at2759"/>
<dbReference type="AlphaFoldDB" id="A0A5N7AZY1"/>
<gene>
    <name evidence="4" type="ORF">BDV26DRAFT_20067</name>
</gene>
<dbReference type="SUPFAM" id="SSF51735">
    <property type="entry name" value="NAD(P)-binding Rossmann-fold domains"/>
    <property type="match status" value="1"/>
</dbReference>
<feature type="domain" description="NmrA-like" evidence="3">
    <location>
        <begin position="3"/>
        <end position="246"/>
    </location>
</feature>
<keyword evidence="1" id="KW-0521">NADP</keyword>
<dbReference type="InterPro" id="IPR051609">
    <property type="entry name" value="NmrA/Isoflavone_reductase-like"/>
</dbReference>
<dbReference type="GO" id="GO:0016491">
    <property type="term" value="F:oxidoreductase activity"/>
    <property type="evidence" value="ECO:0007669"/>
    <property type="project" value="UniProtKB-KW"/>
</dbReference>
<evidence type="ECO:0000313" key="5">
    <source>
        <dbReference type="Proteomes" id="UP000326198"/>
    </source>
</evidence>
<evidence type="ECO:0000256" key="1">
    <source>
        <dbReference type="ARBA" id="ARBA00022857"/>
    </source>
</evidence>
<dbReference type="Gene3D" id="3.90.25.10">
    <property type="entry name" value="UDP-galactose 4-epimerase, domain 1"/>
    <property type="match status" value="1"/>
</dbReference>
<dbReference type="PANTHER" id="PTHR47706:SF9">
    <property type="entry name" value="NMRA-LIKE DOMAIN-CONTAINING PROTEIN-RELATED"/>
    <property type="match status" value="1"/>
</dbReference>
<name>A0A5N7AZY1_9EURO</name>
<keyword evidence="2" id="KW-0560">Oxidoreductase</keyword>
<sequence>MPKPTIAIAGGTGHLGKHITTALLSKPFIPSFASIVLLTRQDVESSPEIPPSPHLQFRNYNSATDLAHALSDIDILINAIGSSGHSFKETLLRAIPETNIQLYLPSEFGVNHYIHDFPHLEWDAKKRHDSLSRELLHPKVKICRVFCGLFMEDSIGPWFGLDTRDGRYESVGSSGEGVSFTGLGDVGRAVAGICRLFAERGAGEVPDKVHVAGDTRCISEVAKLMEREGGGPIEVTEVALGEYKKRATEVVGSDPAAYLRFLMGEGKINHSPAGLGCDNELVNPGGGVWKWKSLEELARETQGRPWKDFEWQSR</sequence>
<dbReference type="EMBL" id="ML736264">
    <property type="protein sequence ID" value="KAE8375281.1"/>
    <property type="molecule type" value="Genomic_DNA"/>
</dbReference>
<organism evidence="4 5">
    <name type="scientific">Aspergillus bertholletiae</name>
    <dbReference type="NCBI Taxonomy" id="1226010"/>
    <lineage>
        <taxon>Eukaryota</taxon>
        <taxon>Fungi</taxon>
        <taxon>Dikarya</taxon>
        <taxon>Ascomycota</taxon>
        <taxon>Pezizomycotina</taxon>
        <taxon>Eurotiomycetes</taxon>
        <taxon>Eurotiomycetidae</taxon>
        <taxon>Eurotiales</taxon>
        <taxon>Aspergillaceae</taxon>
        <taxon>Aspergillus</taxon>
        <taxon>Aspergillus subgen. Circumdati</taxon>
    </lineage>
</organism>
<dbReference type="InterPro" id="IPR008030">
    <property type="entry name" value="NmrA-like"/>
</dbReference>
<dbReference type="CDD" id="cd05259">
    <property type="entry name" value="PCBER_SDR_a"/>
    <property type="match status" value="1"/>
</dbReference>